<sequence>MKFSDDITRRDKVLRELAADTPLRFRIQGCCMSPLLEDGAVVEITDKRFYWPGDVLVFRGRDGRVLVHRLIGFYPCFGGIRYITKADRAFQPDASVGRQRILGVVKGGEAAPALANVPFAHRFRALVFFLLFGIKKSMRQDSATHSL</sequence>
<dbReference type="CDD" id="cd06462">
    <property type="entry name" value="Peptidase_S24_S26"/>
    <property type="match status" value="1"/>
</dbReference>
<gene>
    <name evidence="1" type="ORF">VU01_101110</name>
</gene>
<evidence type="ECO:0000313" key="1">
    <source>
        <dbReference type="EMBL" id="RWX52456.1"/>
    </source>
</evidence>
<dbReference type="Proteomes" id="UP000288892">
    <property type="component" value="Unassembled WGS sequence"/>
</dbReference>
<organism evidence="1 2">
    <name type="scientific">Candidatus Electrothrix marina</name>
    <dbReference type="NCBI Taxonomy" id="1859130"/>
    <lineage>
        <taxon>Bacteria</taxon>
        <taxon>Pseudomonadati</taxon>
        <taxon>Thermodesulfobacteriota</taxon>
        <taxon>Desulfobulbia</taxon>
        <taxon>Desulfobulbales</taxon>
        <taxon>Desulfobulbaceae</taxon>
        <taxon>Candidatus Electrothrix</taxon>
    </lineage>
</organism>
<name>A0A444JH86_9BACT</name>
<dbReference type="SUPFAM" id="SSF51306">
    <property type="entry name" value="LexA/Signal peptidase"/>
    <property type="match status" value="1"/>
</dbReference>
<accession>A0A444JH86</accession>
<dbReference type="AlphaFoldDB" id="A0A444JH86"/>
<dbReference type="EMBL" id="MTKS01000011">
    <property type="protein sequence ID" value="RWX52456.1"/>
    <property type="molecule type" value="Genomic_DNA"/>
</dbReference>
<comment type="caution">
    <text evidence="1">The sequence shown here is derived from an EMBL/GenBank/DDBJ whole genome shotgun (WGS) entry which is preliminary data.</text>
</comment>
<protein>
    <recommendedName>
        <fullName evidence="3">Peptidase S24-like</fullName>
    </recommendedName>
</protein>
<evidence type="ECO:0008006" key="3">
    <source>
        <dbReference type="Google" id="ProtNLM"/>
    </source>
</evidence>
<reference evidence="1 2" key="1">
    <citation type="submission" date="2017-01" db="EMBL/GenBank/DDBJ databases">
        <title>The cable genome- insights into the physiology and evolution of filamentous bacteria capable of sulfide oxidation via long distance electron transfer.</title>
        <authorList>
            <person name="Schreiber L."/>
            <person name="Bjerg J.T."/>
            <person name="Boggild A."/>
            <person name="Van De Vossenberg J."/>
            <person name="Meysman F."/>
            <person name="Nielsen L.P."/>
            <person name="Schramm A."/>
            <person name="Kjeldsen K.U."/>
        </authorList>
    </citation>
    <scope>NUCLEOTIDE SEQUENCE [LARGE SCALE GENOMIC DNA]</scope>
    <source>
        <strain evidence="1">A5</strain>
    </source>
</reference>
<keyword evidence="2" id="KW-1185">Reference proteome</keyword>
<proteinExistence type="predicted"/>
<evidence type="ECO:0000313" key="2">
    <source>
        <dbReference type="Proteomes" id="UP000288892"/>
    </source>
</evidence>
<dbReference type="InterPro" id="IPR036286">
    <property type="entry name" value="LexA/Signal_pep-like_sf"/>
</dbReference>